<dbReference type="PRINTS" id="PR00455">
    <property type="entry name" value="HTHTETR"/>
</dbReference>
<dbReference type="AlphaFoldDB" id="A0ABD5E2I9"/>
<dbReference type="GO" id="GO:0003677">
    <property type="term" value="F:DNA binding"/>
    <property type="evidence" value="ECO:0007669"/>
    <property type="project" value="UniProtKB-UniRule"/>
</dbReference>
<evidence type="ECO:0000256" key="3">
    <source>
        <dbReference type="ARBA" id="ARBA00023163"/>
    </source>
</evidence>
<dbReference type="PANTHER" id="PTHR30055:SF234">
    <property type="entry name" value="HTH-TYPE TRANSCRIPTIONAL REGULATOR BETI"/>
    <property type="match status" value="1"/>
</dbReference>
<evidence type="ECO:0000313" key="6">
    <source>
        <dbReference type="EMBL" id="MDT0415329.1"/>
    </source>
</evidence>
<evidence type="ECO:0000259" key="5">
    <source>
        <dbReference type="PROSITE" id="PS50977"/>
    </source>
</evidence>
<feature type="DNA-binding region" description="H-T-H motif" evidence="4">
    <location>
        <begin position="39"/>
        <end position="58"/>
    </location>
</feature>
<dbReference type="InterPro" id="IPR001647">
    <property type="entry name" value="HTH_TetR"/>
</dbReference>
<dbReference type="Gene3D" id="1.10.357.10">
    <property type="entry name" value="Tetracycline Repressor, domain 2"/>
    <property type="match status" value="1"/>
</dbReference>
<dbReference type="InterPro" id="IPR050109">
    <property type="entry name" value="HTH-type_TetR-like_transc_reg"/>
</dbReference>
<dbReference type="PANTHER" id="PTHR30055">
    <property type="entry name" value="HTH-TYPE TRANSCRIPTIONAL REGULATOR RUTR"/>
    <property type="match status" value="1"/>
</dbReference>
<protein>
    <submittedName>
        <fullName evidence="6">Helix-turn-helix domain-containing protein</fullName>
    </submittedName>
</protein>
<dbReference type="PROSITE" id="PS50977">
    <property type="entry name" value="HTH_TETR_2"/>
    <property type="match status" value="1"/>
</dbReference>
<organism evidence="6 7">
    <name type="scientific">Streptomyces evansiae</name>
    <dbReference type="NCBI Taxonomy" id="3075535"/>
    <lineage>
        <taxon>Bacteria</taxon>
        <taxon>Bacillati</taxon>
        <taxon>Actinomycetota</taxon>
        <taxon>Actinomycetes</taxon>
        <taxon>Kitasatosporales</taxon>
        <taxon>Streptomycetaceae</taxon>
        <taxon>Streptomyces</taxon>
    </lineage>
</organism>
<dbReference type="Proteomes" id="UP001183607">
    <property type="component" value="Unassembled WGS sequence"/>
</dbReference>
<evidence type="ECO:0000256" key="2">
    <source>
        <dbReference type="ARBA" id="ARBA00023125"/>
    </source>
</evidence>
<evidence type="ECO:0000256" key="4">
    <source>
        <dbReference type="PROSITE-ProRule" id="PRU00335"/>
    </source>
</evidence>
<accession>A0ABD5E2I9</accession>
<dbReference type="Gene3D" id="1.10.10.60">
    <property type="entry name" value="Homeodomain-like"/>
    <property type="match status" value="1"/>
</dbReference>
<evidence type="ECO:0000256" key="1">
    <source>
        <dbReference type="ARBA" id="ARBA00023015"/>
    </source>
</evidence>
<dbReference type="InterPro" id="IPR009057">
    <property type="entry name" value="Homeodomain-like_sf"/>
</dbReference>
<name>A0ABD5E2I9_9ACTN</name>
<dbReference type="EMBL" id="JAVRER010000008">
    <property type="protein sequence ID" value="MDT0415329.1"/>
    <property type="molecule type" value="Genomic_DNA"/>
</dbReference>
<feature type="domain" description="HTH tetR-type" evidence="5">
    <location>
        <begin position="16"/>
        <end position="76"/>
    </location>
</feature>
<dbReference type="SUPFAM" id="SSF46689">
    <property type="entry name" value="Homeodomain-like"/>
    <property type="match status" value="1"/>
</dbReference>
<keyword evidence="3" id="KW-0804">Transcription</keyword>
<dbReference type="RefSeq" id="WP_093853972.1">
    <property type="nucleotide sequence ID" value="NZ_JAVRER010000008.1"/>
</dbReference>
<reference evidence="7" key="1">
    <citation type="submission" date="2023-07" db="EMBL/GenBank/DDBJ databases">
        <title>30 novel species of actinomycetes from the DSMZ collection.</title>
        <authorList>
            <person name="Nouioui I."/>
        </authorList>
    </citation>
    <scope>NUCLEOTIDE SEQUENCE [LARGE SCALE GENOMIC DNA]</scope>
    <source>
        <strain evidence="7">DSM 41982</strain>
    </source>
</reference>
<keyword evidence="1" id="KW-0805">Transcription regulation</keyword>
<comment type="caution">
    <text evidence="6">The sequence shown here is derived from an EMBL/GenBank/DDBJ whole genome shotgun (WGS) entry which is preliminary data.</text>
</comment>
<sequence>MTEDLYHRPFGEATMAPARTRVLDAALRLMREAGLVGATTKEIARTARCSEAVLYKYFGSKENLFVEVLRTRLPRLDPPRAGGPETVAAILAAYCRRAVTFYAETFPIAASLYAEPALRARHFEALRELGAGPHVPLRHLEEYLREERAAGRVAAGADPRAAAALLLGACAQRAFAHEATETGRAPDSDEEFAEAIVGTLLGGLTRDAEE</sequence>
<gene>
    <name evidence="6" type="ORF">RM574_07470</name>
</gene>
<dbReference type="Pfam" id="PF00440">
    <property type="entry name" value="TetR_N"/>
    <property type="match status" value="1"/>
</dbReference>
<keyword evidence="2 4" id="KW-0238">DNA-binding</keyword>
<proteinExistence type="predicted"/>
<dbReference type="InterPro" id="IPR036271">
    <property type="entry name" value="Tet_transcr_reg_TetR-rel_C_sf"/>
</dbReference>
<evidence type="ECO:0000313" key="7">
    <source>
        <dbReference type="Proteomes" id="UP001183607"/>
    </source>
</evidence>
<dbReference type="SUPFAM" id="SSF48498">
    <property type="entry name" value="Tetracyclin repressor-like, C-terminal domain"/>
    <property type="match status" value="1"/>
</dbReference>
<dbReference type="GO" id="GO:0006355">
    <property type="term" value="P:regulation of DNA-templated transcription"/>
    <property type="evidence" value="ECO:0007669"/>
    <property type="project" value="UniProtKB-ARBA"/>
</dbReference>